<feature type="domain" description="HTH araC/xylS-type" evidence="4">
    <location>
        <begin position="168"/>
        <end position="265"/>
    </location>
</feature>
<dbReference type="InterPro" id="IPR037923">
    <property type="entry name" value="HTH-like"/>
</dbReference>
<dbReference type="SMART" id="SM00342">
    <property type="entry name" value="HTH_ARAC"/>
    <property type="match status" value="1"/>
</dbReference>
<dbReference type="PROSITE" id="PS01124">
    <property type="entry name" value="HTH_ARAC_FAMILY_2"/>
    <property type="match status" value="1"/>
</dbReference>
<evidence type="ECO:0000256" key="1">
    <source>
        <dbReference type="ARBA" id="ARBA00023015"/>
    </source>
</evidence>
<dbReference type="PANTHER" id="PTHR46796:SF2">
    <property type="entry name" value="TRANSCRIPTIONAL REGULATORY PROTEIN"/>
    <property type="match status" value="1"/>
</dbReference>
<dbReference type="SUPFAM" id="SSF51215">
    <property type="entry name" value="Regulatory protein AraC"/>
    <property type="match status" value="1"/>
</dbReference>
<dbReference type="InterPro" id="IPR003313">
    <property type="entry name" value="AraC-bd"/>
</dbReference>
<evidence type="ECO:0000313" key="6">
    <source>
        <dbReference type="Proteomes" id="UP001596380"/>
    </source>
</evidence>
<organism evidence="5 6">
    <name type="scientific">Actinomadura yumaensis</name>
    <dbReference type="NCBI Taxonomy" id="111807"/>
    <lineage>
        <taxon>Bacteria</taxon>
        <taxon>Bacillati</taxon>
        <taxon>Actinomycetota</taxon>
        <taxon>Actinomycetes</taxon>
        <taxon>Streptosporangiales</taxon>
        <taxon>Thermomonosporaceae</taxon>
        <taxon>Actinomadura</taxon>
    </lineage>
</organism>
<dbReference type="RefSeq" id="WP_309239597.1">
    <property type="nucleotide sequence ID" value="NZ_JBHSXS010000004.1"/>
</dbReference>
<dbReference type="EMBL" id="JBHSXS010000004">
    <property type="protein sequence ID" value="MFC6880269.1"/>
    <property type="molecule type" value="Genomic_DNA"/>
</dbReference>
<dbReference type="Proteomes" id="UP001596380">
    <property type="component" value="Unassembled WGS sequence"/>
</dbReference>
<evidence type="ECO:0000313" key="5">
    <source>
        <dbReference type="EMBL" id="MFC6880269.1"/>
    </source>
</evidence>
<dbReference type="InterPro" id="IPR009057">
    <property type="entry name" value="Homeodomain-like_sf"/>
</dbReference>
<keyword evidence="2" id="KW-0238">DNA-binding</keyword>
<sequence>MAASPVRLWRLDGLRGMQLMRAHFTRHAFARHGHETYALGVVQDGVEEIGFRDGIERVGAGGVVLIEPEVVHTGRAVAGDGWRYRVLYPSVELMTELGGGRGTPSFRDRIGYDRRSAELIVRAHRAAETEDLLTAESLLCTALTGLLLLNGTSRPVPARTAERRGSVARAHEILRERLLNPPSLEELAAETGARPFTLLRSFREAYGLPPHAFVTQSRVRNARRLLERGLPPAEVAAAVGFFDQAHLTRHFRRMVGVTPGAYQRDGNFVQAARTSPP</sequence>
<keyword evidence="6" id="KW-1185">Reference proteome</keyword>
<dbReference type="Gene3D" id="1.10.10.60">
    <property type="entry name" value="Homeodomain-like"/>
    <property type="match status" value="1"/>
</dbReference>
<dbReference type="SUPFAM" id="SSF46689">
    <property type="entry name" value="Homeodomain-like"/>
    <property type="match status" value="2"/>
</dbReference>
<proteinExistence type="predicted"/>
<gene>
    <name evidence="5" type="ORF">ACFQKB_10895</name>
</gene>
<evidence type="ECO:0000256" key="2">
    <source>
        <dbReference type="ARBA" id="ARBA00023125"/>
    </source>
</evidence>
<evidence type="ECO:0000259" key="4">
    <source>
        <dbReference type="PROSITE" id="PS01124"/>
    </source>
</evidence>
<dbReference type="PANTHER" id="PTHR46796">
    <property type="entry name" value="HTH-TYPE TRANSCRIPTIONAL ACTIVATOR RHAS-RELATED"/>
    <property type="match status" value="1"/>
</dbReference>
<keyword evidence="3" id="KW-0804">Transcription</keyword>
<dbReference type="Pfam" id="PF12833">
    <property type="entry name" value="HTH_18"/>
    <property type="match status" value="1"/>
</dbReference>
<dbReference type="InterPro" id="IPR018060">
    <property type="entry name" value="HTH_AraC"/>
</dbReference>
<reference evidence="6" key="1">
    <citation type="journal article" date="2019" name="Int. J. Syst. Evol. Microbiol.">
        <title>The Global Catalogue of Microorganisms (GCM) 10K type strain sequencing project: providing services to taxonomists for standard genome sequencing and annotation.</title>
        <authorList>
            <consortium name="The Broad Institute Genomics Platform"/>
            <consortium name="The Broad Institute Genome Sequencing Center for Infectious Disease"/>
            <person name="Wu L."/>
            <person name="Ma J."/>
        </authorList>
    </citation>
    <scope>NUCLEOTIDE SEQUENCE [LARGE SCALE GENOMIC DNA]</scope>
    <source>
        <strain evidence="6">JCM 3369</strain>
    </source>
</reference>
<name>A0ABW2CGY8_9ACTN</name>
<dbReference type="InterPro" id="IPR050204">
    <property type="entry name" value="AraC_XylS_family_regulators"/>
</dbReference>
<dbReference type="Pfam" id="PF02311">
    <property type="entry name" value="AraC_binding"/>
    <property type="match status" value="1"/>
</dbReference>
<comment type="caution">
    <text evidence="5">The sequence shown here is derived from an EMBL/GenBank/DDBJ whole genome shotgun (WGS) entry which is preliminary data.</text>
</comment>
<accession>A0ABW2CGY8</accession>
<protein>
    <submittedName>
        <fullName evidence="5">Helix-turn-helix domain-containing protein</fullName>
    </submittedName>
</protein>
<keyword evidence="1" id="KW-0805">Transcription regulation</keyword>
<evidence type="ECO:0000256" key="3">
    <source>
        <dbReference type="ARBA" id="ARBA00023163"/>
    </source>
</evidence>